<name>U2EIK8_9GAMM</name>
<keyword evidence="3" id="KW-1185">Reference proteome</keyword>
<accession>U2EIK8</accession>
<feature type="compositionally biased region" description="Basic and acidic residues" evidence="1">
    <location>
        <begin position="1"/>
        <end position="11"/>
    </location>
</feature>
<organism evidence="2 3">
    <name type="scientific">Salinisphaera shabanensis E1L3A</name>
    <dbReference type="NCBI Taxonomy" id="1033802"/>
    <lineage>
        <taxon>Bacteria</taxon>
        <taxon>Pseudomonadati</taxon>
        <taxon>Pseudomonadota</taxon>
        <taxon>Gammaproteobacteria</taxon>
        <taxon>Salinisphaerales</taxon>
        <taxon>Salinisphaeraceae</taxon>
        <taxon>Salinisphaera</taxon>
    </lineage>
</organism>
<evidence type="ECO:0000256" key="1">
    <source>
        <dbReference type="SAM" id="MobiDB-lite"/>
    </source>
</evidence>
<reference evidence="2 3" key="1">
    <citation type="journal article" date="2011" name="J. Bacteriol.">
        <title>Genome sequence of Salinisphaera shabanensis, a gammaproteobacterium from the harsh, variable environment of the brine-seawater interface of the Shaban Deep in the Red Sea.</title>
        <authorList>
            <person name="Antunes A."/>
            <person name="Alam I."/>
            <person name="Bajic V.B."/>
            <person name="Stingl U."/>
        </authorList>
    </citation>
    <scope>NUCLEOTIDE SEQUENCE [LARGE SCALE GENOMIC DNA]</scope>
    <source>
        <strain evidence="2 3">E1L3A</strain>
    </source>
</reference>
<sequence>MILPESEKLGSREANGVLPQAKPIPVHTKPIGLARALTAAFGSNS</sequence>
<dbReference type="STRING" id="1033802.SSPSH_003252"/>
<protein>
    <submittedName>
        <fullName evidence="2">Uncharacterized protein</fullName>
    </submittedName>
</protein>
<reference evidence="2 3" key="2">
    <citation type="journal article" date="2013" name="PLoS ONE">
        <title>INDIGO - INtegrated Data Warehouse of MIcrobial GenOmes with Examples from the Red Sea Extremophiles.</title>
        <authorList>
            <person name="Alam I."/>
            <person name="Antunes A."/>
            <person name="Kamau A.A."/>
            <person name="Ba Alawi W."/>
            <person name="Kalkatawi M."/>
            <person name="Stingl U."/>
            <person name="Bajic V.B."/>
        </authorList>
    </citation>
    <scope>NUCLEOTIDE SEQUENCE [LARGE SCALE GENOMIC DNA]</scope>
    <source>
        <strain evidence="2 3">E1L3A</strain>
    </source>
</reference>
<evidence type="ECO:0000313" key="3">
    <source>
        <dbReference type="Proteomes" id="UP000006242"/>
    </source>
</evidence>
<dbReference type="EMBL" id="AFNV02000026">
    <property type="protein sequence ID" value="ERJ17895.1"/>
    <property type="molecule type" value="Genomic_DNA"/>
</dbReference>
<proteinExistence type="predicted"/>
<evidence type="ECO:0000313" key="2">
    <source>
        <dbReference type="EMBL" id="ERJ17895.1"/>
    </source>
</evidence>
<dbReference type="AlphaFoldDB" id="U2EIK8"/>
<gene>
    <name evidence="2" type="ORF">SSPSH_003252</name>
</gene>
<comment type="caution">
    <text evidence="2">The sequence shown here is derived from an EMBL/GenBank/DDBJ whole genome shotgun (WGS) entry which is preliminary data.</text>
</comment>
<dbReference type="Proteomes" id="UP000006242">
    <property type="component" value="Unassembled WGS sequence"/>
</dbReference>
<feature type="region of interest" description="Disordered" evidence="1">
    <location>
        <begin position="1"/>
        <end position="23"/>
    </location>
</feature>